<evidence type="ECO:0000259" key="3">
    <source>
        <dbReference type="Pfam" id="PF21882"/>
    </source>
</evidence>
<dbReference type="InterPro" id="IPR011083">
    <property type="entry name" value="Phage_tail_collar_dom"/>
</dbReference>
<feature type="domain" description="Phage tail collar" evidence="1">
    <location>
        <begin position="326"/>
        <end position="384"/>
    </location>
</feature>
<dbReference type="Proteomes" id="UP000326557">
    <property type="component" value="Unassembled WGS sequence"/>
</dbReference>
<reference evidence="4 5" key="1">
    <citation type="submission" date="2019-09" db="EMBL/GenBank/DDBJ databases">
        <authorList>
            <person name="Chandra G."/>
            <person name="Truman W A."/>
        </authorList>
    </citation>
    <scope>NUCLEOTIDE SEQUENCE [LARGE SCALE GENOMIC DNA]</scope>
    <source>
        <strain evidence="4">PS704</strain>
    </source>
</reference>
<gene>
    <name evidence="4" type="ORF">PS704_03109</name>
</gene>
<dbReference type="Gene3D" id="3.90.1340.10">
    <property type="entry name" value="Phage tail collar domain"/>
    <property type="match status" value="1"/>
</dbReference>
<evidence type="ECO:0000259" key="1">
    <source>
        <dbReference type="Pfam" id="PF07484"/>
    </source>
</evidence>
<proteinExistence type="predicted"/>
<evidence type="ECO:0008006" key="6">
    <source>
        <dbReference type="Google" id="ProtNLM"/>
    </source>
</evidence>
<dbReference type="PANTHER" id="PTHR35191:SF1">
    <property type="entry name" value="PROPHAGE SIDE TAIL FIBER PROTEIN HOMOLOG STFQ-RELATED"/>
    <property type="match status" value="1"/>
</dbReference>
<feature type="domain" description="Putative tail fiber protein gp53-like C-terminal" evidence="3">
    <location>
        <begin position="540"/>
        <end position="621"/>
    </location>
</feature>
<sequence>MADYYTLLTNAGIAYETACKAAGVPIKLSQISVGDGGGAVYNPAATATALKREVWRGPLNALFQDEKNPSWLLAEVTIPPEEGGWYVREAGLWTDTGILYAIVKYPESFKPVLATSGSGKEFYIRSIFETSNASNVTLLIDDTLVKATRAWVMGYLADELAKLDGKQSVRVAATGNIVLSGAQQIDGVAVVAGQRVLVAGQTAAKDNGIYVAANGDWVRSVDSNTSAKVTPGLNVMVEEGTANGDSLWHLVTNGPITLGTTALSFEMLAGRTGIQAGTYKSLTVDKYGRAMGGSNPETLAGFGIKDTYTKPEIEALISQASALPVGSMVGLPVNKVPPGFLELDGSVRSIATYPDLAAFLGTAFNQGNEGAGNFRIPESRGEFLRGWDHGRGVDAGRAVGSYQVDALKAHNHAFGKWAASGFDTTGGPYLVGADTAGGQMANDVTTTTGDSETRPRNLAVMWCIKAWNAPINQGNIDISALVALAAQATEINQGTAKVATAAQMLDSANDTVIATPKKLRLGFASSLTPNGYVVFPSWLGGLVIQWGAVSFPTTGDNRLAVSFPIEFPDSVFYAGWSVGAAALSQVVGTYVDAVGKLGMTLVADKQASEVVTVTARWLALGK</sequence>
<evidence type="ECO:0000313" key="4">
    <source>
        <dbReference type="EMBL" id="VVO06757.1"/>
    </source>
</evidence>
<feature type="domain" description="Phage tail fibre protein N-terminal" evidence="2">
    <location>
        <begin position="1"/>
        <end position="149"/>
    </location>
</feature>
<dbReference type="RefSeq" id="WP_150638871.1">
    <property type="nucleotide sequence ID" value="NZ_CABVHP010000008.1"/>
</dbReference>
<dbReference type="EMBL" id="CABVHP010000008">
    <property type="protein sequence ID" value="VVO06757.1"/>
    <property type="molecule type" value="Genomic_DNA"/>
</dbReference>
<organism evidence="4 5">
    <name type="scientific">Pseudomonas fluorescens</name>
    <dbReference type="NCBI Taxonomy" id="294"/>
    <lineage>
        <taxon>Bacteria</taxon>
        <taxon>Pseudomonadati</taxon>
        <taxon>Pseudomonadota</taxon>
        <taxon>Gammaproteobacteria</taxon>
        <taxon>Pseudomonadales</taxon>
        <taxon>Pseudomonadaceae</taxon>
        <taxon>Pseudomonas</taxon>
    </lineage>
</organism>
<dbReference type="OrthoDB" id="9810174at2"/>
<dbReference type="Pfam" id="PF21882">
    <property type="entry name" value="Gp53-like_C"/>
    <property type="match status" value="1"/>
</dbReference>
<dbReference type="InterPro" id="IPR051934">
    <property type="entry name" value="Phage_Tail_Fiber_Structural"/>
</dbReference>
<evidence type="ECO:0000259" key="2">
    <source>
        <dbReference type="Pfam" id="PF12571"/>
    </source>
</evidence>
<name>A0A5E7J8Y9_PSEFL</name>
<evidence type="ECO:0000313" key="5">
    <source>
        <dbReference type="Proteomes" id="UP000326557"/>
    </source>
</evidence>
<dbReference type="SUPFAM" id="SSF88874">
    <property type="entry name" value="Receptor-binding domain of short tail fibre protein gp12"/>
    <property type="match status" value="1"/>
</dbReference>
<dbReference type="PANTHER" id="PTHR35191">
    <property type="entry name" value="PROPHAGE SIDE TAIL FIBER PROTEIN HOMOLOG STFQ-RELATED"/>
    <property type="match status" value="1"/>
</dbReference>
<dbReference type="Pfam" id="PF07484">
    <property type="entry name" value="Collar"/>
    <property type="match status" value="1"/>
</dbReference>
<dbReference type="InterPro" id="IPR037053">
    <property type="entry name" value="Phage_tail_collar_dom_sf"/>
</dbReference>
<dbReference type="InterPro" id="IPR054075">
    <property type="entry name" value="Gp53-like_C"/>
</dbReference>
<dbReference type="InterPro" id="IPR022225">
    <property type="entry name" value="Phage_tail_fibre_N"/>
</dbReference>
<dbReference type="Gene3D" id="2.60.40.3940">
    <property type="match status" value="1"/>
</dbReference>
<protein>
    <recommendedName>
        <fullName evidence="6">Phage tail protein</fullName>
    </recommendedName>
</protein>
<accession>A0A5E7J8Y9</accession>
<dbReference type="AlphaFoldDB" id="A0A5E7J8Y9"/>
<dbReference type="Pfam" id="PF12571">
    <property type="entry name" value="Phage_tail_fib"/>
    <property type="match status" value="1"/>
</dbReference>